<gene>
    <name evidence="3" type="ORF">ABB26_14185</name>
</gene>
<dbReference type="PROSITE" id="PS00455">
    <property type="entry name" value="AMP_BINDING"/>
    <property type="match status" value="1"/>
</dbReference>
<dbReference type="Gene3D" id="3.30.300.30">
    <property type="match status" value="1"/>
</dbReference>
<feature type="domain" description="AMP-binding enzyme C-terminal" evidence="2">
    <location>
        <begin position="455"/>
        <end position="534"/>
    </location>
</feature>
<dbReference type="PANTHER" id="PTHR43767:SF11">
    <property type="entry name" value="MEDIUM-CHAIN-FATTY-ACID--COA LIGASE"/>
    <property type="match status" value="1"/>
</dbReference>
<dbReference type="Gene3D" id="3.40.50.12780">
    <property type="entry name" value="N-terminal domain of ligase-like"/>
    <property type="match status" value="1"/>
</dbReference>
<name>A0A0R0BZG8_9GAMM</name>
<evidence type="ECO:0000313" key="3">
    <source>
        <dbReference type="EMBL" id="KRG63117.1"/>
    </source>
</evidence>
<dbReference type="SUPFAM" id="SSF56801">
    <property type="entry name" value="Acetyl-CoA synthetase-like"/>
    <property type="match status" value="1"/>
</dbReference>
<dbReference type="InterPro" id="IPR000873">
    <property type="entry name" value="AMP-dep_synth/lig_dom"/>
</dbReference>
<evidence type="ECO:0000259" key="2">
    <source>
        <dbReference type="Pfam" id="PF13193"/>
    </source>
</evidence>
<keyword evidence="4" id="KW-1185">Reference proteome</keyword>
<dbReference type="GO" id="GO:0016877">
    <property type="term" value="F:ligase activity, forming carbon-sulfur bonds"/>
    <property type="evidence" value="ECO:0007669"/>
    <property type="project" value="UniProtKB-ARBA"/>
</dbReference>
<dbReference type="RefSeq" id="WP_057635235.1">
    <property type="nucleotide sequence ID" value="NZ_LDJI01000026.1"/>
</dbReference>
<dbReference type="InterPro" id="IPR042099">
    <property type="entry name" value="ANL_N_sf"/>
</dbReference>
<dbReference type="InterPro" id="IPR025110">
    <property type="entry name" value="AMP-bd_C"/>
</dbReference>
<dbReference type="Pfam" id="PF00501">
    <property type="entry name" value="AMP-binding"/>
    <property type="match status" value="1"/>
</dbReference>
<comment type="caution">
    <text evidence="3">The sequence shown here is derived from an EMBL/GenBank/DDBJ whole genome shotgun (WGS) entry which is preliminary data.</text>
</comment>
<dbReference type="Proteomes" id="UP000050864">
    <property type="component" value="Unassembled WGS sequence"/>
</dbReference>
<reference evidence="3 4" key="1">
    <citation type="submission" date="2015-05" db="EMBL/GenBank/DDBJ databases">
        <title>Genome sequencing and analysis of members of genus Stenotrophomonas.</title>
        <authorList>
            <person name="Patil P.P."/>
            <person name="Midha S."/>
            <person name="Patil P.B."/>
        </authorList>
    </citation>
    <scope>NUCLEOTIDE SEQUENCE [LARGE SCALE GENOMIC DNA]</scope>
    <source>
        <strain evidence="3 4">DSM 18929</strain>
    </source>
</reference>
<dbReference type="InterPro" id="IPR045851">
    <property type="entry name" value="AMP-bd_C_sf"/>
</dbReference>
<dbReference type="AlphaFoldDB" id="A0A0R0BZG8"/>
<proteinExistence type="predicted"/>
<evidence type="ECO:0000313" key="4">
    <source>
        <dbReference type="Proteomes" id="UP000050864"/>
    </source>
</evidence>
<dbReference type="PATRIC" id="fig|405444.3.peg.1941"/>
<organism evidence="3 4">
    <name type="scientific">Stenotrophomonas humi</name>
    <dbReference type="NCBI Taxonomy" id="405444"/>
    <lineage>
        <taxon>Bacteria</taxon>
        <taxon>Pseudomonadati</taxon>
        <taxon>Pseudomonadota</taxon>
        <taxon>Gammaproteobacteria</taxon>
        <taxon>Lysobacterales</taxon>
        <taxon>Lysobacteraceae</taxon>
        <taxon>Stenotrophomonas</taxon>
    </lineage>
</organism>
<protein>
    <submittedName>
        <fullName evidence="3">Long-chain fatty acid--CoA ligase</fullName>
    </submittedName>
</protein>
<dbReference type="InterPro" id="IPR050237">
    <property type="entry name" value="ATP-dep_AMP-bd_enzyme"/>
</dbReference>
<evidence type="ECO:0000259" key="1">
    <source>
        <dbReference type="Pfam" id="PF00501"/>
    </source>
</evidence>
<dbReference type="PANTHER" id="PTHR43767">
    <property type="entry name" value="LONG-CHAIN-FATTY-ACID--COA LIGASE"/>
    <property type="match status" value="1"/>
</dbReference>
<feature type="domain" description="AMP-dependent synthetase/ligase" evidence="1">
    <location>
        <begin position="30"/>
        <end position="404"/>
    </location>
</feature>
<accession>A0A0R0BZG8</accession>
<sequence length="559" mass="61039">MPFAPPTSQADSGAYAYPLLIKQLLHTPLAVRPEQEIVYGDNVRYDYRTLNARISQLAGLLQSLGVKPGDVVAVMDWDSHRYLESYFAVPMIGAVLMMVNIRLAPEQIAYTLNHSGARVILANREFLPVLEGIDEHLPDLRTRVLLDDEGGALPDGFATEYEAGLRSTEPVSKFPDFDENSRATMFYTTGTTGLPKGVYFSHRQLVLHSLAAMAALGSAPTQGRLHRDDVYMPITPMFHVHAWGVPYVATLMGIKQVYPGRYLPGRLLELIAREKVTFSHCVPTILHMLLGHPAAADTDLSRWKVIIGGAALPRVLAQQALARGIDIFGGYGMSETCPVLTLAQIDPEALAGTDEELSLRTKAGIPIPLVDLRIVDEDMNDVAHDGIATGEVVVRAPWLTQAYLHNPEASAALWAGGYLHTGDIGNIDVGGYLRVTDRIKDVIKTGGEWISSLALEDIIALHPAVSEVAVIGIADAKWGERPLPLVVRHPDCEVTEAEIIELVAARSRAGDISRYAIPERIRFVDAIARTSVGKINKKKLRDLHDMQASQDIVAGTGKK</sequence>
<dbReference type="OrthoDB" id="9803968at2"/>
<dbReference type="STRING" id="405444.ABB26_14185"/>
<keyword evidence="3" id="KW-0436">Ligase</keyword>
<dbReference type="InterPro" id="IPR020845">
    <property type="entry name" value="AMP-binding_CS"/>
</dbReference>
<dbReference type="NCBIfam" id="NF004837">
    <property type="entry name" value="PRK06187.1"/>
    <property type="match status" value="1"/>
</dbReference>
<dbReference type="CDD" id="cd12119">
    <property type="entry name" value="ttLC_FACS_AlkK_like"/>
    <property type="match status" value="1"/>
</dbReference>
<dbReference type="Pfam" id="PF13193">
    <property type="entry name" value="AMP-binding_C"/>
    <property type="match status" value="1"/>
</dbReference>
<dbReference type="EMBL" id="LDJI01000026">
    <property type="protein sequence ID" value="KRG63117.1"/>
    <property type="molecule type" value="Genomic_DNA"/>
</dbReference>